<dbReference type="Proteomes" id="UP001591681">
    <property type="component" value="Unassembled WGS sequence"/>
</dbReference>
<gene>
    <name evidence="4" type="ORF">ACEWY4_010106</name>
</gene>
<feature type="coiled-coil region" evidence="2">
    <location>
        <begin position="150"/>
        <end position="177"/>
    </location>
</feature>
<reference evidence="4 5" key="1">
    <citation type="submission" date="2024-09" db="EMBL/GenBank/DDBJ databases">
        <title>A chromosome-level genome assembly of Gray's grenadier anchovy, Coilia grayii.</title>
        <authorList>
            <person name="Fu Z."/>
        </authorList>
    </citation>
    <scope>NUCLEOTIDE SEQUENCE [LARGE SCALE GENOMIC DNA]</scope>
    <source>
        <strain evidence="4">G4</strain>
        <tissue evidence="4">Muscle</tissue>
    </source>
</reference>
<feature type="compositionally biased region" description="Basic and acidic residues" evidence="3">
    <location>
        <begin position="64"/>
        <end position="73"/>
    </location>
</feature>
<evidence type="ECO:0000256" key="3">
    <source>
        <dbReference type="SAM" id="MobiDB-lite"/>
    </source>
</evidence>
<evidence type="ECO:0000256" key="1">
    <source>
        <dbReference type="ARBA" id="ARBA00023054"/>
    </source>
</evidence>
<proteinExistence type="predicted"/>
<feature type="compositionally biased region" description="Low complexity" evidence="3">
    <location>
        <begin position="320"/>
        <end position="342"/>
    </location>
</feature>
<comment type="caution">
    <text evidence="4">The sequence shown here is derived from an EMBL/GenBank/DDBJ whole genome shotgun (WGS) entry which is preliminary data.</text>
</comment>
<feature type="compositionally biased region" description="Basic residues" evidence="3">
    <location>
        <begin position="381"/>
        <end position="390"/>
    </location>
</feature>
<keyword evidence="5" id="KW-1185">Reference proteome</keyword>
<keyword evidence="1 2" id="KW-0175">Coiled coil</keyword>
<dbReference type="EMBL" id="JBHFQA010000008">
    <property type="protein sequence ID" value="KAL2095387.1"/>
    <property type="molecule type" value="Genomic_DNA"/>
</dbReference>
<name>A0ABD1K8F5_9TELE</name>
<organism evidence="4 5">
    <name type="scientific">Coilia grayii</name>
    <name type="common">Gray's grenadier anchovy</name>
    <dbReference type="NCBI Taxonomy" id="363190"/>
    <lineage>
        <taxon>Eukaryota</taxon>
        <taxon>Metazoa</taxon>
        <taxon>Chordata</taxon>
        <taxon>Craniata</taxon>
        <taxon>Vertebrata</taxon>
        <taxon>Euteleostomi</taxon>
        <taxon>Actinopterygii</taxon>
        <taxon>Neopterygii</taxon>
        <taxon>Teleostei</taxon>
        <taxon>Clupei</taxon>
        <taxon>Clupeiformes</taxon>
        <taxon>Clupeoidei</taxon>
        <taxon>Engraulidae</taxon>
        <taxon>Coilinae</taxon>
        <taxon>Coilia</taxon>
    </lineage>
</organism>
<dbReference type="AlphaFoldDB" id="A0ABD1K8F5"/>
<feature type="compositionally biased region" description="Polar residues" evidence="3">
    <location>
        <begin position="400"/>
        <end position="424"/>
    </location>
</feature>
<evidence type="ECO:0000256" key="2">
    <source>
        <dbReference type="SAM" id="Coils"/>
    </source>
</evidence>
<evidence type="ECO:0000313" key="5">
    <source>
        <dbReference type="Proteomes" id="UP001591681"/>
    </source>
</evidence>
<dbReference type="PANTHER" id="PTHR32123:SF10">
    <property type="entry name" value="BICD FAMILY-LIKE CARGO ADAPTER 1-RELATED"/>
    <property type="match status" value="1"/>
</dbReference>
<sequence length="424" mass="46932">MMNPAAMPETENEPEPVVFARRNVCTPLSILEGLMAPRSFETPRGEEDHIDVTDTESVSSLQSREQEDHKECESTENVAGNVPEANSLLSENSVLSEESEEPVLEVVTEDGLGPAMNSPRRQYVDETLPDLLRSGSPLRRRVSSPVSNTLKEVRREVELSRRRSLKLKAQVERLQTQSDSSWSQQKQQVTEEIQAILKLLLPLTDMAPAQSDSSGSPLDTALSQLQQVAHILALNHTKQNTKDEGSAILQQALRDRDEAVAKKKAMEMELLNSKTEMMLLNNQLLEAVQHRLEICLELEAWKEDFQLLLQQQVLSQQQQAEQSQKRGGLLGTLGRKTGKASARPPPSPSPSTSCLPSAATPTTLATSAPKAPVDRETPNRWRIKLRRGRTSRGPDESTPPVDNSKSQYSLQTAGGSQFHTISLD</sequence>
<feature type="compositionally biased region" description="Low complexity" evidence="3">
    <location>
        <begin position="350"/>
        <end position="371"/>
    </location>
</feature>
<dbReference type="PANTHER" id="PTHR32123">
    <property type="entry name" value="BICD FAMILY-LIKE CARGO ADAPTER"/>
    <property type="match status" value="1"/>
</dbReference>
<feature type="compositionally biased region" description="Basic and acidic residues" evidence="3">
    <location>
        <begin position="41"/>
        <end position="52"/>
    </location>
</feature>
<evidence type="ECO:0000313" key="4">
    <source>
        <dbReference type="EMBL" id="KAL2095387.1"/>
    </source>
</evidence>
<feature type="region of interest" description="Disordered" evidence="3">
    <location>
        <begin position="320"/>
        <end position="424"/>
    </location>
</feature>
<feature type="region of interest" description="Disordered" evidence="3">
    <location>
        <begin position="36"/>
        <end position="77"/>
    </location>
</feature>
<protein>
    <submittedName>
        <fullName evidence="4">Uncharacterized protein</fullName>
    </submittedName>
</protein>
<accession>A0ABD1K8F5</accession>
<dbReference type="InterPro" id="IPR051149">
    <property type="entry name" value="Spindly/BICDR_Dynein_Adapter"/>
</dbReference>